<dbReference type="Gene3D" id="3.30.70.250">
    <property type="entry name" value="Malonyl-CoA ACP transacylase, ACP-binding"/>
    <property type="match status" value="1"/>
</dbReference>
<dbReference type="InterPro" id="IPR050858">
    <property type="entry name" value="Mal-CoA-ACP_Trans/PKS_FabD"/>
</dbReference>
<protein>
    <recommendedName>
        <fullName evidence="4">Malonyl CoA-acyl carrier protein transacylase</fullName>
        <ecNumber evidence="4">2.3.1.39</ecNumber>
    </recommendedName>
</protein>
<dbReference type="InterPro" id="IPR001227">
    <property type="entry name" value="Ac_transferase_dom_sf"/>
</dbReference>
<evidence type="ECO:0000256" key="1">
    <source>
        <dbReference type="ARBA" id="ARBA00022679"/>
    </source>
</evidence>
<organism evidence="7 8">
    <name type="scientific">Pseudobacillus wudalianchiensis</name>
    <dbReference type="NCBI Taxonomy" id="1743143"/>
    <lineage>
        <taxon>Bacteria</taxon>
        <taxon>Bacillati</taxon>
        <taxon>Bacillota</taxon>
        <taxon>Bacilli</taxon>
        <taxon>Bacillales</taxon>
        <taxon>Bacillaceae</taxon>
        <taxon>Pseudobacillus</taxon>
    </lineage>
</organism>
<dbReference type="GO" id="GO:0004314">
    <property type="term" value="F:[acyl-carrier-protein] S-malonyltransferase activity"/>
    <property type="evidence" value="ECO:0007669"/>
    <property type="project" value="UniProtKB-EC"/>
</dbReference>
<dbReference type="Gene3D" id="3.40.366.10">
    <property type="entry name" value="Malonyl-Coenzyme A Acyl Carrier Protein, domain 2"/>
    <property type="match status" value="1"/>
</dbReference>
<dbReference type="RefSeq" id="WP_065411505.1">
    <property type="nucleotide sequence ID" value="NZ_MAYT01000028.1"/>
</dbReference>
<evidence type="ECO:0000313" key="7">
    <source>
        <dbReference type="EMBL" id="OCA83868.1"/>
    </source>
</evidence>
<dbReference type="SMART" id="SM00827">
    <property type="entry name" value="PKS_AT"/>
    <property type="match status" value="1"/>
</dbReference>
<dbReference type="SUPFAM" id="SSF52151">
    <property type="entry name" value="FabD/lysophospholipase-like"/>
    <property type="match status" value="1"/>
</dbReference>
<dbReference type="Pfam" id="PF00698">
    <property type="entry name" value="Acyl_transf_1"/>
    <property type="match status" value="1"/>
</dbReference>
<dbReference type="PANTHER" id="PTHR42681">
    <property type="entry name" value="MALONYL-COA-ACYL CARRIER PROTEIN TRANSACYLASE, MITOCHONDRIAL"/>
    <property type="match status" value="1"/>
</dbReference>
<reference evidence="8" key="1">
    <citation type="submission" date="2016-05" db="EMBL/GenBank/DDBJ databases">
        <authorList>
            <person name="Liu B."/>
            <person name="Wang J."/>
            <person name="Zhu Y."/>
            <person name="Liu G."/>
            <person name="Chen Q."/>
            <person name="Chen Z."/>
            <person name="Lan J."/>
            <person name="Che J."/>
            <person name="Ge C."/>
            <person name="Shi H."/>
            <person name="Pan Z."/>
            <person name="Liu X."/>
        </authorList>
    </citation>
    <scope>NUCLEOTIDE SEQUENCE [LARGE SCALE GENOMIC DNA]</scope>
    <source>
        <strain evidence="8">FJAT-27215</strain>
    </source>
</reference>
<dbReference type="GO" id="GO:0006633">
    <property type="term" value="P:fatty acid biosynthetic process"/>
    <property type="evidence" value="ECO:0007669"/>
    <property type="project" value="TreeGrafter"/>
</dbReference>
<dbReference type="FunFam" id="3.30.70.250:FF:000001">
    <property type="entry name" value="Malonyl CoA-acyl carrier protein transacylase"/>
    <property type="match status" value="1"/>
</dbReference>
<dbReference type="InterPro" id="IPR024925">
    <property type="entry name" value="Malonyl_CoA-ACP_transAc"/>
</dbReference>
<dbReference type="InterPro" id="IPR016035">
    <property type="entry name" value="Acyl_Trfase/lysoPLipase"/>
</dbReference>
<evidence type="ECO:0000313" key="8">
    <source>
        <dbReference type="Proteomes" id="UP000092578"/>
    </source>
</evidence>
<sequence length="315" mass="33625">MGKIAFVFPGQGSQAVGMGKALADEHEEIRELFETADRKLGFSLSELMFNGPEEKLTLTMNAQPAILAASIAALRIFEKEGIQPDFVAGHSLGEYTALTAAKALAFEDAVYVVHKRGQFMEQAVPAGEGTMAAVLGMERSLLQEVTDEITASGDTVGLANLNCSGQIVISGTKNGVARAGELAKEKGAKRVLPLNVSGPFHSSLMKPATNQLEKVLAEVEIKNCDTPLIANVDAKAVVKAEEIREKLLQQLYSPVLWEDSVEALIEAGVDTFIEIGPGKVLSGLVKKVNRKVTTYSVQDGESIQETAKALKEAAQ</sequence>
<dbReference type="EMBL" id="MAYT01000028">
    <property type="protein sequence ID" value="OCA83868.1"/>
    <property type="molecule type" value="Genomic_DNA"/>
</dbReference>
<dbReference type="PANTHER" id="PTHR42681:SF1">
    <property type="entry name" value="MALONYL-COA-ACYL CARRIER PROTEIN TRANSACYLASE, MITOCHONDRIAL"/>
    <property type="match status" value="1"/>
</dbReference>
<dbReference type="AlphaFoldDB" id="A0A1B9AJ49"/>
<proteinExistence type="inferred from homology"/>
<dbReference type="EC" id="2.3.1.39" evidence="4"/>
<comment type="similarity">
    <text evidence="4">Belongs to the fabD family.</text>
</comment>
<name>A0A1B9AJ49_9BACI</name>
<dbReference type="SUPFAM" id="SSF55048">
    <property type="entry name" value="Probable ACP-binding domain of malonyl-CoA ACP transacylase"/>
    <property type="match status" value="1"/>
</dbReference>
<keyword evidence="1 4" id="KW-0808">Transferase</keyword>
<feature type="active site" evidence="5">
    <location>
        <position position="91"/>
    </location>
</feature>
<dbReference type="PIRSF" id="PIRSF000446">
    <property type="entry name" value="Mct"/>
    <property type="match status" value="1"/>
</dbReference>
<feature type="active site" evidence="5">
    <location>
        <position position="201"/>
    </location>
</feature>
<gene>
    <name evidence="7" type="ORF">A8F95_12865</name>
</gene>
<dbReference type="GO" id="GO:0005829">
    <property type="term" value="C:cytosol"/>
    <property type="evidence" value="ECO:0007669"/>
    <property type="project" value="TreeGrafter"/>
</dbReference>
<accession>A0A1B9AJ49</accession>
<comment type="catalytic activity">
    <reaction evidence="3 4">
        <text>holo-[ACP] + malonyl-CoA = malonyl-[ACP] + CoA</text>
        <dbReference type="Rhea" id="RHEA:41792"/>
        <dbReference type="Rhea" id="RHEA-COMP:9623"/>
        <dbReference type="Rhea" id="RHEA-COMP:9685"/>
        <dbReference type="ChEBI" id="CHEBI:57287"/>
        <dbReference type="ChEBI" id="CHEBI:57384"/>
        <dbReference type="ChEBI" id="CHEBI:64479"/>
        <dbReference type="ChEBI" id="CHEBI:78449"/>
        <dbReference type="EC" id="2.3.1.39"/>
    </reaction>
</comment>
<keyword evidence="2 4" id="KW-0012">Acyltransferase</keyword>
<evidence type="ECO:0000259" key="6">
    <source>
        <dbReference type="SMART" id="SM00827"/>
    </source>
</evidence>
<evidence type="ECO:0000256" key="3">
    <source>
        <dbReference type="ARBA" id="ARBA00048462"/>
    </source>
</evidence>
<dbReference type="InterPro" id="IPR004410">
    <property type="entry name" value="Malonyl_CoA-ACP_transAc_FabD"/>
</dbReference>
<dbReference type="InterPro" id="IPR014043">
    <property type="entry name" value="Acyl_transferase_dom"/>
</dbReference>
<feature type="domain" description="Malonyl-CoA:ACP transacylase (MAT)" evidence="6">
    <location>
        <begin position="7"/>
        <end position="314"/>
    </location>
</feature>
<dbReference type="InterPro" id="IPR016036">
    <property type="entry name" value="Malonyl_transacylase_ACP-bd"/>
</dbReference>
<dbReference type="NCBIfam" id="TIGR00128">
    <property type="entry name" value="fabD"/>
    <property type="match status" value="1"/>
</dbReference>
<evidence type="ECO:0000256" key="2">
    <source>
        <dbReference type="ARBA" id="ARBA00023315"/>
    </source>
</evidence>
<evidence type="ECO:0000256" key="5">
    <source>
        <dbReference type="PIRSR" id="PIRSR000446-1"/>
    </source>
</evidence>
<comment type="caution">
    <text evidence="7">The sequence shown here is derived from an EMBL/GenBank/DDBJ whole genome shotgun (WGS) entry which is preliminary data.</text>
</comment>
<evidence type="ECO:0000256" key="4">
    <source>
        <dbReference type="PIRNR" id="PIRNR000446"/>
    </source>
</evidence>
<keyword evidence="8" id="KW-1185">Reference proteome</keyword>
<dbReference type="Proteomes" id="UP000092578">
    <property type="component" value="Unassembled WGS sequence"/>
</dbReference>